<dbReference type="KEGG" id="bhg:I6G56_00675"/>
<evidence type="ECO:0000313" key="1">
    <source>
        <dbReference type="EMBL" id="QPS42060.1"/>
    </source>
</evidence>
<name>A0A7T2TXX5_9BURK</name>
<organism evidence="1 2">
    <name type="scientific">Burkholderia humptydooensis</name>
    <dbReference type="NCBI Taxonomy" id="430531"/>
    <lineage>
        <taxon>Bacteria</taxon>
        <taxon>Pseudomonadati</taxon>
        <taxon>Pseudomonadota</taxon>
        <taxon>Betaproteobacteria</taxon>
        <taxon>Burkholderiales</taxon>
        <taxon>Burkholderiaceae</taxon>
        <taxon>Burkholderia</taxon>
        <taxon>pseudomallei group</taxon>
    </lineage>
</organism>
<keyword evidence="1" id="KW-0614">Plasmid</keyword>
<dbReference type="EMBL" id="CP065685">
    <property type="protein sequence ID" value="QPS42060.1"/>
    <property type="molecule type" value="Genomic_DNA"/>
</dbReference>
<reference evidence="1 2" key="1">
    <citation type="submission" date="2020-12" db="EMBL/GenBank/DDBJ databases">
        <title>FDA dAtabase for Regulatory Grade micrObial Sequences (FDA-ARGOS): Supporting development and validation of Infectious Disease Dx tests.</title>
        <authorList>
            <person name="Nelson B."/>
            <person name="Plummer A."/>
            <person name="Tallon L."/>
            <person name="Sadzewicz L."/>
            <person name="Zhao X."/>
            <person name="Boylan J."/>
            <person name="Ott S."/>
            <person name="Bowen H."/>
            <person name="Vavikolanu K."/>
            <person name="Mehta A."/>
            <person name="Aluvathingal J."/>
            <person name="Nadendla S."/>
            <person name="Myers T."/>
            <person name="Yan Y."/>
            <person name="Sichtig H."/>
        </authorList>
    </citation>
    <scope>NUCLEOTIDE SEQUENCE [LARGE SCALE GENOMIC DNA]</scope>
    <source>
        <strain evidence="1 2">FDAARGOS_899</strain>
        <plasmid evidence="1 2">unnamed</plasmid>
    </source>
</reference>
<proteinExistence type="predicted"/>
<sequence>MSRLTKAQREQVHQMFGGQCAYCRTALSVHWHSVHSSGSRHVSRHIFDRLLRPWGPRRETGCVSPSALSLDVVERGIWPLVQALNQVDGVRTIASCHGHRGPGVLTYNGNPYVYFEGPATFALALSEHIDCAYSRERLIYRWRVGGQTHPELGQCIYLSLDSRFYLRGRLARDLAWLTQHVASQIGHGSDAPVRDEPDHCQEDDKRHHEFLSTSTSFITQRIFASAAWAWVLDARVKWAAAIRIWQRYRLLIGGSRRQS</sequence>
<dbReference type="Proteomes" id="UP000594943">
    <property type="component" value="Plasmid unnamed"/>
</dbReference>
<dbReference type="AlphaFoldDB" id="A0A7T2TXX5"/>
<dbReference type="RefSeq" id="WP_144411842.1">
    <property type="nucleotide sequence ID" value="NZ_CP013381.1"/>
</dbReference>
<protein>
    <submittedName>
        <fullName evidence="1">Uncharacterized protein</fullName>
    </submittedName>
</protein>
<evidence type="ECO:0000313" key="2">
    <source>
        <dbReference type="Proteomes" id="UP000594943"/>
    </source>
</evidence>
<accession>A0A7T2TXX5</accession>
<geneLocation type="plasmid" evidence="1 2">
    <name>unnamed</name>
</geneLocation>
<gene>
    <name evidence="1" type="ORF">I6G56_00675</name>
</gene>